<keyword evidence="6 10" id="KW-0547">Nucleotide-binding</keyword>
<dbReference type="RefSeq" id="WP_255034812.1">
    <property type="nucleotide sequence ID" value="NZ_CP101414.1"/>
</dbReference>
<keyword evidence="7 10" id="KW-0067">ATP-binding</keyword>
<comment type="subunit">
    <text evidence="10">Monomer.</text>
</comment>
<comment type="caution">
    <text evidence="10">Lacks conserved residue(s) required for the propagation of feature annotation.</text>
</comment>
<reference evidence="11" key="1">
    <citation type="submission" date="2021-11" db="EMBL/GenBank/DDBJ databases">
        <title>Description of Mycoplasma bradburyaesp. nov.from sea birds: a tribute to a great mycoplasmologist.</title>
        <authorList>
            <person name="Ramirez A.S."/>
            <person name="Poveda C."/>
            <person name="Suarez-Perez A."/>
            <person name="Rosales R.S."/>
            <person name="Dijkman R."/>
            <person name="Feberwee A."/>
            <person name="Spergser J."/>
            <person name="Szostak M.P."/>
            <person name="Ressel L."/>
            <person name="Calabuig P."/>
            <person name="Catania S."/>
            <person name="Gobbo F."/>
            <person name="Timofte D."/>
            <person name="Poveda J.B."/>
        </authorList>
    </citation>
    <scope>NUCLEOTIDE SEQUENCE [LARGE SCALE GENOMIC DNA]</scope>
    <source>
        <strain evidence="11">T158</strain>
    </source>
</reference>
<dbReference type="PANTHER" id="PTHR11088">
    <property type="entry name" value="TRNA DIMETHYLALLYLTRANSFERASE"/>
    <property type="match status" value="1"/>
</dbReference>
<evidence type="ECO:0000256" key="2">
    <source>
        <dbReference type="ARBA" id="ARBA00003213"/>
    </source>
</evidence>
<gene>
    <name evidence="10" type="primary">miaA</name>
    <name evidence="11" type="ORF">LNO68_03060</name>
</gene>
<protein>
    <recommendedName>
        <fullName evidence="10">tRNA dimethylallyltransferase</fullName>
        <ecNumber evidence="10">2.5.1.75</ecNumber>
    </recommendedName>
    <alternativeName>
        <fullName evidence="10">Dimethylallyl diphosphate:tRNA dimethylallyltransferase</fullName>
        <shortName evidence="10">DMAPP:tRNA dimethylallyltransferase</shortName>
        <shortName evidence="10">DMATase</shortName>
    </alternativeName>
    <alternativeName>
        <fullName evidence="10">Isopentenyl-diphosphate:tRNA isopentenyltransferase</fullName>
        <shortName evidence="10">IPP transferase</shortName>
        <shortName evidence="10">IPPT</shortName>
        <shortName evidence="10">IPTase</shortName>
    </alternativeName>
</protein>
<organism evidence="11 12">
    <name type="scientific">Mycoplasma bradburyae</name>
    <dbReference type="NCBI Taxonomy" id="2963128"/>
    <lineage>
        <taxon>Bacteria</taxon>
        <taxon>Bacillati</taxon>
        <taxon>Mycoplasmatota</taxon>
        <taxon>Mollicutes</taxon>
        <taxon>Mycoplasmataceae</taxon>
        <taxon>Mycoplasma</taxon>
    </lineage>
</organism>
<dbReference type="PANTHER" id="PTHR11088:SF60">
    <property type="entry name" value="TRNA DIMETHYLALLYLTRANSFERASE"/>
    <property type="match status" value="1"/>
</dbReference>
<comment type="cofactor">
    <cofactor evidence="1 10">
        <name>Mg(2+)</name>
        <dbReference type="ChEBI" id="CHEBI:18420"/>
    </cofactor>
</comment>
<dbReference type="HAMAP" id="MF_00185">
    <property type="entry name" value="IPP_trans"/>
    <property type="match status" value="1"/>
</dbReference>
<dbReference type="EMBL" id="JAJHZM010000013">
    <property type="protein sequence ID" value="MDC4182155.1"/>
    <property type="molecule type" value="Genomic_DNA"/>
</dbReference>
<comment type="similarity">
    <text evidence="3 10">Belongs to the IPP transferase family.</text>
</comment>
<dbReference type="EC" id="2.5.1.75" evidence="10"/>
<dbReference type="Gene3D" id="3.40.50.300">
    <property type="entry name" value="P-loop containing nucleotide triphosphate hydrolases"/>
    <property type="match status" value="1"/>
</dbReference>
<name>A0ABT5GAZ0_9MOLU</name>
<keyword evidence="8 10" id="KW-0460">Magnesium</keyword>
<evidence type="ECO:0000256" key="5">
    <source>
        <dbReference type="ARBA" id="ARBA00022694"/>
    </source>
</evidence>
<evidence type="ECO:0000313" key="12">
    <source>
        <dbReference type="Proteomes" id="UP001220940"/>
    </source>
</evidence>
<dbReference type="InterPro" id="IPR027417">
    <property type="entry name" value="P-loop_NTPase"/>
</dbReference>
<keyword evidence="12" id="KW-1185">Reference proteome</keyword>
<evidence type="ECO:0000256" key="4">
    <source>
        <dbReference type="ARBA" id="ARBA00022679"/>
    </source>
</evidence>
<evidence type="ECO:0000256" key="10">
    <source>
        <dbReference type="HAMAP-Rule" id="MF_00185"/>
    </source>
</evidence>
<dbReference type="SUPFAM" id="SSF52540">
    <property type="entry name" value="P-loop containing nucleoside triphosphate hydrolases"/>
    <property type="match status" value="1"/>
</dbReference>
<accession>A0ABT5GAZ0</accession>
<evidence type="ECO:0000313" key="11">
    <source>
        <dbReference type="EMBL" id="MDC4182155.1"/>
    </source>
</evidence>
<keyword evidence="5 10" id="KW-0819">tRNA processing</keyword>
<sequence length="305" mass="35801">MIHSKRLILVIGPTGTKKSYLANKLAIKLNLPIISADAFQVYKELNAGVNKPSEKILSEINYHLVSEISIFDDWSIAHFNKKAKAILEQSPDWTIVCGGSHLYINSLINDYQLDNEELDIELFNNLEKLENTELFNQLINYDKEEANKIGINNRKRLLRALYLFKKRGKKSKNDTKKYDYIVVKCMSDKDQLFAYLSDRLDEMINDLNWIKEIEYLDKIIEAKKLDKQPIAMKALGYPEIYHSWKNNLPINKEEINKKLKKLVKHQLTWTRNKFNEGLKEFSFNFFKDDPDKLCNEIISYIKNND</sequence>
<evidence type="ECO:0000256" key="7">
    <source>
        <dbReference type="ARBA" id="ARBA00022840"/>
    </source>
</evidence>
<comment type="catalytic activity">
    <reaction evidence="9 10">
        <text>adenosine(37) in tRNA + dimethylallyl diphosphate = N(6)-dimethylallyladenosine(37) in tRNA + diphosphate</text>
        <dbReference type="Rhea" id="RHEA:26482"/>
        <dbReference type="Rhea" id="RHEA-COMP:10162"/>
        <dbReference type="Rhea" id="RHEA-COMP:10375"/>
        <dbReference type="ChEBI" id="CHEBI:33019"/>
        <dbReference type="ChEBI" id="CHEBI:57623"/>
        <dbReference type="ChEBI" id="CHEBI:74411"/>
        <dbReference type="ChEBI" id="CHEBI:74415"/>
        <dbReference type="EC" id="2.5.1.75"/>
    </reaction>
</comment>
<dbReference type="Proteomes" id="UP001220940">
    <property type="component" value="Unassembled WGS sequence"/>
</dbReference>
<evidence type="ECO:0000256" key="6">
    <source>
        <dbReference type="ARBA" id="ARBA00022741"/>
    </source>
</evidence>
<feature type="site" description="Interaction with substrate tRNA" evidence="10">
    <location>
        <position position="100"/>
    </location>
</feature>
<dbReference type="Gene3D" id="1.10.20.140">
    <property type="match status" value="1"/>
</dbReference>
<evidence type="ECO:0000256" key="9">
    <source>
        <dbReference type="ARBA" id="ARBA00049563"/>
    </source>
</evidence>
<feature type="binding site" evidence="10">
    <location>
        <begin position="12"/>
        <end position="19"/>
    </location>
    <ligand>
        <name>ATP</name>
        <dbReference type="ChEBI" id="CHEBI:30616"/>
    </ligand>
</feature>
<dbReference type="InterPro" id="IPR039657">
    <property type="entry name" value="Dimethylallyltransferase"/>
</dbReference>
<evidence type="ECO:0000256" key="1">
    <source>
        <dbReference type="ARBA" id="ARBA00001946"/>
    </source>
</evidence>
<dbReference type="Pfam" id="PF01715">
    <property type="entry name" value="IPPT"/>
    <property type="match status" value="1"/>
</dbReference>
<keyword evidence="4 10" id="KW-0808">Transferase</keyword>
<comment type="caution">
    <text evidence="11">The sequence shown here is derived from an EMBL/GenBank/DDBJ whole genome shotgun (WGS) entry which is preliminary data.</text>
</comment>
<proteinExistence type="inferred from homology"/>
<comment type="function">
    <text evidence="2 10">Catalyzes the transfer of a dimethylallyl group onto the adenine at position 37 in tRNAs that read codons beginning with uridine, leading to the formation of N6-(dimethylallyl)adenosine (i(6)A).</text>
</comment>
<evidence type="ECO:0000256" key="3">
    <source>
        <dbReference type="ARBA" id="ARBA00005842"/>
    </source>
</evidence>
<evidence type="ECO:0000256" key="8">
    <source>
        <dbReference type="ARBA" id="ARBA00022842"/>
    </source>
</evidence>
<dbReference type="InterPro" id="IPR018022">
    <property type="entry name" value="IPT"/>
</dbReference>